<dbReference type="GO" id="GO:0051301">
    <property type="term" value="P:cell division"/>
    <property type="evidence" value="ECO:0007669"/>
    <property type="project" value="UniProtKB-KW"/>
</dbReference>
<dbReference type="EMBL" id="FXXC01000001">
    <property type="protein sequence ID" value="SMR94891.1"/>
    <property type="molecule type" value="Genomic_DNA"/>
</dbReference>
<dbReference type="InterPro" id="IPR013685">
    <property type="entry name" value="POTRA_FtsQ_type"/>
</dbReference>
<evidence type="ECO:0000256" key="7">
    <source>
        <dbReference type="ARBA" id="ARBA00023306"/>
    </source>
</evidence>
<dbReference type="Pfam" id="PF08478">
    <property type="entry name" value="POTRA_1"/>
    <property type="match status" value="1"/>
</dbReference>
<evidence type="ECO:0000256" key="2">
    <source>
        <dbReference type="ARBA" id="ARBA00022475"/>
    </source>
</evidence>
<keyword evidence="6 8" id="KW-0472">Membrane</keyword>
<keyword evidence="3 10" id="KW-0132">Cell division</keyword>
<proteinExistence type="predicted"/>
<evidence type="ECO:0000256" key="6">
    <source>
        <dbReference type="ARBA" id="ARBA00023136"/>
    </source>
</evidence>
<protein>
    <submittedName>
        <fullName evidence="10">Cell division protein FtsQ</fullName>
    </submittedName>
</protein>
<feature type="transmembrane region" description="Helical" evidence="8">
    <location>
        <begin position="21"/>
        <end position="40"/>
    </location>
</feature>
<keyword evidence="7" id="KW-0131">Cell cycle</keyword>
<dbReference type="PROSITE" id="PS51779">
    <property type="entry name" value="POTRA"/>
    <property type="match status" value="1"/>
</dbReference>
<evidence type="ECO:0000313" key="10">
    <source>
        <dbReference type="EMBL" id="SMR94891.1"/>
    </source>
</evidence>
<comment type="caution">
    <text evidence="10">The sequence shown here is derived from an EMBL/GenBank/DDBJ whole genome shotgun (WGS) entry which is preliminary data.</text>
</comment>
<dbReference type="InterPro" id="IPR034746">
    <property type="entry name" value="POTRA"/>
</dbReference>
<dbReference type="InterPro" id="IPR050487">
    <property type="entry name" value="FtsQ_DivIB"/>
</dbReference>
<keyword evidence="2" id="KW-1003">Cell membrane</keyword>
<organism evidence="10 11">
    <name type="scientific">Caldicellulosiruptor bescii</name>
    <name type="common">Anaerocellum thermophilum</name>
    <dbReference type="NCBI Taxonomy" id="31899"/>
    <lineage>
        <taxon>Bacteria</taxon>
        <taxon>Bacillati</taxon>
        <taxon>Bacillota</taxon>
        <taxon>Bacillota incertae sedis</taxon>
        <taxon>Caldicellulosiruptorales</taxon>
        <taxon>Caldicellulosiruptoraceae</taxon>
        <taxon>Caldicellulosiruptor</taxon>
    </lineage>
</organism>
<evidence type="ECO:0000256" key="3">
    <source>
        <dbReference type="ARBA" id="ARBA00022618"/>
    </source>
</evidence>
<keyword evidence="5 8" id="KW-1133">Transmembrane helix</keyword>
<dbReference type="Gene3D" id="3.10.20.310">
    <property type="entry name" value="membrane protein fhac"/>
    <property type="match status" value="1"/>
</dbReference>
<evidence type="ECO:0000313" key="11">
    <source>
        <dbReference type="Proteomes" id="UP000196803"/>
    </source>
</evidence>
<gene>
    <name evidence="10" type="ORF">SAMN05216240_2324</name>
</gene>
<reference evidence="10 11" key="1">
    <citation type="submission" date="2017-05" db="EMBL/GenBank/DDBJ databases">
        <authorList>
            <person name="Varghese N."/>
            <person name="Submissions S."/>
        </authorList>
    </citation>
    <scope>NUCLEOTIDE SEQUENCE [LARGE SCALE GENOMIC DNA]</scope>
    <source>
        <strain evidence="10 11">MACB1020</strain>
    </source>
</reference>
<evidence type="ECO:0000256" key="1">
    <source>
        <dbReference type="ARBA" id="ARBA00004370"/>
    </source>
</evidence>
<keyword evidence="4 8" id="KW-0812">Transmembrane</keyword>
<evidence type="ECO:0000256" key="5">
    <source>
        <dbReference type="ARBA" id="ARBA00022989"/>
    </source>
</evidence>
<sequence>MEQRFSEKKVSEYLKMGRLSVKISVLLMLGVVFSLFIFNLDYFDVKNFSIHNLQRVKKNDIIKIIQQYQNQNILSVNTKELKQKFLENPEIEDVVIKRKLPDTLLIYVNEKRTVGLIKYLNSYIEIDKKGYVIRIEGDLPQNSIVFEGLKVTQAAVGKKIVVTDEVLLQRAIDVAESLLRFNALKVFKIEKIILLLKNVSDLQLKMGKLTIKLGDGSDIDYKLRLLKSVYDKLPKNVEGIITLNSNGIATFSPDTGEDN</sequence>
<name>A0ABY1SAH8_CALBS</name>
<feature type="domain" description="POTRA" evidence="9">
    <location>
        <begin position="43"/>
        <end position="111"/>
    </location>
</feature>
<accession>A0ABY1SAH8</accession>
<dbReference type="Proteomes" id="UP000196803">
    <property type="component" value="Unassembled WGS sequence"/>
</dbReference>
<evidence type="ECO:0000256" key="4">
    <source>
        <dbReference type="ARBA" id="ARBA00022692"/>
    </source>
</evidence>
<comment type="subcellular location">
    <subcellularLocation>
        <location evidence="1">Membrane</location>
    </subcellularLocation>
</comment>
<evidence type="ECO:0000259" key="9">
    <source>
        <dbReference type="PROSITE" id="PS51779"/>
    </source>
</evidence>
<dbReference type="PANTHER" id="PTHR37820">
    <property type="entry name" value="CELL DIVISION PROTEIN DIVIB"/>
    <property type="match status" value="1"/>
</dbReference>
<dbReference type="PANTHER" id="PTHR37820:SF1">
    <property type="entry name" value="CELL DIVISION PROTEIN FTSQ"/>
    <property type="match status" value="1"/>
</dbReference>
<evidence type="ECO:0000256" key="8">
    <source>
        <dbReference type="SAM" id="Phobius"/>
    </source>
</evidence>
<keyword evidence="11" id="KW-1185">Reference proteome</keyword>